<evidence type="ECO:0000313" key="2">
    <source>
        <dbReference type="EMBL" id="QCD41529.1"/>
    </source>
</evidence>
<keyword evidence="3" id="KW-1185">Reference proteome</keyword>
<dbReference type="Gene3D" id="2.60.120.200">
    <property type="match status" value="1"/>
</dbReference>
<dbReference type="KEGG" id="ddb:E7747_03975"/>
<dbReference type="EMBL" id="CP039396">
    <property type="protein sequence ID" value="QCD41529.1"/>
    <property type="molecule type" value="Genomic_DNA"/>
</dbReference>
<dbReference type="Proteomes" id="UP000297149">
    <property type="component" value="Chromosome"/>
</dbReference>
<gene>
    <name evidence="2" type="ORF">E7747_03975</name>
</gene>
<evidence type="ECO:0000259" key="1">
    <source>
        <dbReference type="Pfam" id="PF18942"/>
    </source>
</evidence>
<dbReference type="RefSeq" id="WP_136414249.1">
    <property type="nucleotide sequence ID" value="NZ_CAXHQF010000048.1"/>
</dbReference>
<dbReference type="InterPro" id="IPR043744">
    <property type="entry name" value="DUF5689"/>
</dbReference>
<protein>
    <recommendedName>
        <fullName evidence="1">DUF5689 domain-containing protein</fullName>
    </recommendedName>
</protein>
<name>A0A4P7W0Y2_9BACT</name>
<dbReference type="Pfam" id="PF18942">
    <property type="entry name" value="DUF5689"/>
    <property type="match status" value="1"/>
</dbReference>
<reference evidence="3" key="1">
    <citation type="submission" date="2019-02" db="EMBL/GenBank/DDBJ databases">
        <title>Isolation and identification of novel species under the genus Muribaculum.</title>
        <authorList>
            <person name="Miyake S."/>
            <person name="Ding Y."/>
            <person name="Low A."/>
            <person name="Soh M."/>
            <person name="Seedorf H."/>
        </authorList>
    </citation>
    <scope>NUCLEOTIDE SEQUENCE [LARGE SCALE GENOMIC DNA]</scope>
    <source>
        <strain evidence="3">H5</strain>
    </source>
</reference>
<evidence type="ECO:0000313" key="3">
    <source>
        <dbReference type="Proteomes" id="UP000297149"/>
    </source>
</evidence>
<dbReference type="PROSITE" id="PS51257">
    <property type="entry name" value="PROKAR_LIPOPROTEIN"/>
    <property type="match status" value="1"/>
</dbReference>
<dbReference type="AlphaFoldDB" id="A0A4P7W0Y2"/>
<accession>A0A4P7W0Y2</accession>
<proteinExistence type="predicted"/>
<dbReference type="NCBIfam" id="NF038128">
    <property type="entry name" value="choice_anch_J"/>
    <property type="match status" value="1"/>
</dbReference>
<sequence>MKLYKSIFAVAAAGMSLGFTGCDNDFDRPPVIVPEATYEVNTAISEFKEMFWDIAQSNSSNTIPVNANGDSIILGGRIISSDKDGNVYQHIYFRDESGALDIRVHGYDLYESYPMGQEVRINVTGLLVGGYGKQMQIGTLYNGSVGGIEPEDFSIRAQRNGLPSLSDAEPYTVTISDLNSWINDKSKLIAWQCQLVKIENVSFVDGGKAAWCDNPGATGATNRTLKDADGNTIDVRTSNKCTFSSQILPKGTGTVVALLGYYASSKASWQLTFMDPESGCIDGFEFVDTPETPDEPTPGTTIYSALGEDASTIDWSYESNSVEGVEAVWTWKEYSGKHYLNASAYSGGKAIASKAYAYSPVIDLSKAKSASLTFEHAAKFQTTLRTLCCAVVREEGAASWTELAIPSWPEAGAWTFANSGSIDLSAYAGKKIHVGFKYGSDESGADTWEIRNLKISE</sequence>
<feature type="domain" description="DUF5689" evidence="1">
    <location>
        <begin position="41"/>
        <end position="273"/>
    </location>
</feature>
<organism evidence="2 3">
    <name type="scientific">Duncaniella dubosii</name>
    <dbReference type="NCBI Taxonomy" id="2518971"/>
    <lineage>
        <taxon>Bacteria</taxon>
        <taxon>Pseudomonadati</taxon>
        <taxon>Bacteroidota</taxon>
        <taxon>Bacteroidia</taxon>
        <taxon>Bacteroidales</taxon>
        <taxon>Muribaculaceae</taxon>
        <taxon>Duncaniella</taxon>
    </lineage>
</organism>